<name>A0A542ZC26_9ACTN</name>
<dbReference type="Proteomes" id="UP000316196">
    <property type="component" value="Unassembled WGS sequence"/>
</dbReference>
<sequence>MPAAEKQALIASALLAVVVVALSGCGVVQDTIDGMTEPSATSQPSRPSPPRPEETDGLTVTITVESDAETSGELTVDVDSPRGGQSLRKKSVPLPFKREYTVATDSMFPLRATHVEVVADPAASYIECSISTGGQVVASHRAEGSSATATCDRSLRLGAS</sequence>
<dbReference type="RefSeq" id="WP_142093649.1">
    <property type="nucleotide sequence ID" value="NZ_BAAAMD010000004.1"/>
</dbReference>
<protein>
    <recommendedName>
        <fullName evidence="4">MmpS family membrane protein</fullName>
    </recommendedName>
</protein>
<evidence type="ECO:0000256" key="1">
    <source>
        <dbReference type="SAM" id="MobiDB-lite"/>
    </source>
</evidence>
<evidence type="ECO:0000313" key="2">
    <source>
        <dbReference type="EMBL" id="TQL57821.1"/>
    </source>
</evidence>
<dbReference type="PROSITE" id="PS51257">
    <property type="entry name" value="PROKAR_LIPOPROTEIN"/>
    <property type="match status" value="1"/>
</dbReference>
<reference evidence="2 3" key="1">
    <citation type="submission" date="2019-06" db="EMBL/GenBank/DDBJ databases">
        <title>Sequencing the genomes of 1000 actinobacteria strains.</title>
        <authorList>
            <person name="Klenk H.-P."/>
        </authorList>
    </citation>
    <scope>NUCLEOTIDE SEQUENCE [LARGE SCALE GENOMIC DNA]</scope>
    <source>
        <strain evidence="2 3">DSM 8251</strain>
    </source>
</reference>
<proteinExistence type="predicted"/>
<evidence type="ECO:0008006" key="4">
    <source>
        <dbReference type="Google" id="ProtNLM"/>
    </source>
</evidence>
<dbReference type="AlphaFoldDB" id="A0A542ZC26"/>
<gene>
    <name evidence="2" type="ORF">FB460_1663</name>
</gene>
<feature type="region of interest" description="Disordered" evidence="1">
    <location>
        <begin position="33"/>
        <end position="90"/>
    </location>
</feature>
<comment type="caution">
    <text evidence="2">The sequence shown here is derived from an EMBL/GenBank/DDBJ whole genome shotgun (WGS) entry which is preliminary data.</text>
</comment>
<keyword evidence="3" id="KW-1185">Reference proteome</keyword>
<organism evidence="2 3">
    <name type="scientific">Propioniferax innocua</name>
    <dbReference type="NCBI Taxonomy" id="1753"/>
    <lineage>
        <taxon>Bacteria</taxon>
        <taxon>Bacillati</taxon>
        <taxon>Actinomycetota</taxon>
        <taxon>Actinomycetes</taxon>
        <taxon>Propionibacteriales</taxon>
        <taxon>Propionibacteriaceae</taxon>
        <taxon>Propioniferax</taxon>
    </lineage>
</organism>
<dbReference type="InterPro" id="IPR038468">
    <property type="entry name" value="MmpS_C"/>
</dbReference>
<accession>A0A542ZC26</accession>
<evidence type="ECO:0000313" key="3">
    <source>
        <dbReference type="Proteomes" id="UP000316196"/>
    </source>
</evidence>
<dbReference type="EMBL" id="VFOR01000002">
    <property type="protein sequence ID" value="TQL57821.1"/>
    <property type="molecule type" value="Genomic_DNA"/>
</dbReference>
<dbReference type="OrthoDB" id="5072200at2"/>
<dbReference type="Gene3D" id="2.60.40.2880">
    <property type="entry name" value="MmpS1-5, C-terminal soluble domain"/>
    <property type="match status" value="1"/>
</dbReference>